<keyword evidence="5" id="KW-0808">Transferase</keyword>
<accession>A0A1T5K052</accession>
<reference evidence="8 9" key="1">
    <citation type="submission" date="2017-02" db="EMBL/GenBank/DDBJ databases">
        <authorList>
            <person name="Peterson S.W."/>
        </authorList>
    </citation>
    <scope>NUCLEOTIDE SEQUENCE [LARGE SCALE GENOMIC DNA]</scope>
    <source>
        <strain evidence="8 9">M1</strain>
    </source>
</reference>
<dbReference type="InterPro" id="IPR015422">
    <property type="entry name" value="PyrdxlP-dep_Trfase_small"/>
</dbReference>
<evidence type="ECO:0000256" key="3">
    <source>
        <dbReference type="ARBA" id="ARBA00011738"/>
    </source>
</evidence>
<gene>
    <name evidence="8" type="ORF">SAMN02194393_01513</name>
</gene>
<evidence type="ECO:0000259" key="7">
    <source>
        <dbReference type="Pfam" id="PF00155"/>
    </source>
</evidence>
<dbReference type="STRING" id="36842.SAMN02194393_01513"/>
<dbReference type="InterPro" id="IPR004839">
    <property type="entry name" value="Aminotransferase_I/II_large"/>
</dbReference>
<comment type="cofactor">
    <cofactor evidence="1">
        <name>pyridoxal 5'-phosphate</name>
        <dbReference type="ChEBI" id="CHEBI:597326"/>
    </cofactor>
</comment>
<evidence type="ECO:0000256" key="2">
    <source>
        <dbReference type="ARBA" id="ARBA00007441"/>
    </source>
</evidence>
<dbReference type="FunFam" id="3.40.640.10:FF:000053">
    <property type="entry name" value="Aminotransferase, class I"/>
    <property type="match status" value="1"/>
</dbReference>
<evidence type="ECO:0000256" key="4">
    <source>
        <dbReference type="ARBA" id="ARBA00022576"/>
    </source>
</evidence>
<evidence type="ECO:0000313" key="9">
    <source>
        <dbReference type="Proteomes" id="UP000190285"/>
    </source>
</evidence>
<dbReference type="Gene3D" id="3.40.640.10">
    <property type="entry name" value="Type I PLP-dependent aspartate aminotransferase-like (Major domain)"/>
    <property type="match status" value="1"/>
</dbReference>
<protein>
    <submittedName>
        <fullName evidence="8">2-aminoadipate transaminase</fullName>
    </submittedName>
</protein>
<comment type="subunit">
    <text evidence="3">Homodimer.</text>
</comment>
<evidence type="ECO:0000313" key="8">
    <source>
        <dbReference type="EMBL" id="SKC57026.1"/>
    </source>
</evidence>
<dbReference type="Proteomes" id="UP000190285">
    <property type="component" value="Unassembled WGS sequence"/>
</dbReference>
<dbReference type="GO" id="GO:0008483">
    <property type="term" value="F:transaminase activity"/>
    <property type="evidence" value="ECO:0007669"/>
    <property type="project" value="UniProtKB-KW"/>
</dbReference>
<dbReference type="PANTHER" id="PTHR42790">
    <property type="entry name" value="AMINOTRANSFERASE"/>
    <property type="match status" value="1"/>
</dbReference>
<dbReference type="EMBL" id="FUZT01000003">
    <property type="protein sequence ID" value="SKC57026.1"/>
    <property type="molecule type" value="Genomic_DNA"/>
</dbReference>
<dbReference type="CDD" id="cd00609">
    <property type="entry name" value="AAT_like"/>
    <property type="match status" value="1"/>
</dbReference>
<dbReference type="Gene3D" id="3.90.1150.10">
    <property type="entry name" value="Aspartate Aminotransferase, domain 1"/>
    <property type="match status" value="1"/>
</dbReference>
<dbReference type="InterPro" id="IPR050859">
    <property type="entry name" value="Class-I_PLP-dep_aminotransf"/>
</dbReference>
<organism evidence="8 9">
    <name type="scientific">Maledivibacter halophilus</name>
    <dbReference type="NCBI Taxonomy" id="36842"/>
    <lineage>
        <taxon>Bacteria</taxon>
        <taxon>Bacillati</taxon>
        <taxon>Bacillota</taxon>
        <taxon>Clostridia</taxon>
        <taxon>Peptostreptococcales</taxon>
        <taxon>Caminicellaceae</taxon>
        <taxon>Maledivibacter</taxon>
    </lineage>
</organism>
<comment type="similarity">
    <text evidence="2">Belongs to the class-I pyridoxal-phosphate-dependent aminotransferase family.</text>
</comment>
<dbReference type="InterPro" id="IPR015424">
    <property type="entry name" value="PyrdxlP-dep_Trfase"/>
</dbReference>
<keyword evidence="9" id="KW-1185">Reference proteome</keyword>
<evidence type="ECO:0000256" key="6">
    <source>
        <dbReference type="ARBA" id="ARBA00022898"/>
    </source>
</evidence>
<sequence>MTNSSGSRYAYRMYNVKPSAIRELMKVTRQPDVISFAGGWPAPELFPAKEMEKVCQKVLKEDGAYALQYGASEGYQPLREFIAGRMSDKGIDITADNIFITSGSQQGLEYSAKLLVNEGDVVICESPTYVGAIGAFNPYLPKYVEVPMDEKGMIMEELEKALIENPKAKFIYTIPDFQNPTGVTMSGERRKKLVELAGKYGILVIEDSPYGDVRFEGEKLPPIKYYDKEGIVVYLGTFSKTFCPGLRVGWVAAEPDIIRKYVLIKQGADLQVNSLAQREVVTFAKMYDFDGHVNKIIDSYKSRRDAMLDAMEKEFPTNIKFTHPKGGLFTWVELPKHIKAMDVFEKAIEAKVAFVPGDSFFPNGGDKNHFRLNYATMNEEKIIEGITRLGKVLKTL</sequence>
<feature type="domain" description="Aminotransferase class I/classII large" evidence="7">
    <location>
        <begin position="51"/>
        <end position="389"/>
    </location>
</feature>
<name>A0A1T5K052_9FIRM</name>
<proteinExistence type="inferred from homology"/>
<dbReference type="RefSeq" id="WP_079490569.1">
    <property type="nucleotide sequence ID" value="NZ_FUZT01000003.1"/>
</dbReference>
<dbReference type="InterPro" id="IPR015421">
    <property type="entry name" value="PyrdxlP-dep_Trfase_major"/>
</dbReference>
<evidence type="ECO:0000256" key="5">
    <source>
        <dbReference type="ARBA" id="ARBA00022679"/>
    </source>
</evidence>
<dbReference type="GO" id="GO:0030170">
    <property type="term" value="F:pyridoxal phosphate binding"/>
    <property type="evidence" value="ECO:0007669"/>
    <property type="project" value="InterPro"/>
</dbReference>
<dbReference type="Pfam" id="PF00155">
    <property type="entry name" value="Aminotran_1_2"/>
    <property type="match status" value="1"/>
</dbReference>
<dbReference type="AlphaFoldDB" id="A0A1T5K052"/>
<evidence type="ECO:0000256" key="1">
    <source>
        <dbReference type="ARBA" id="ARBA00001933"/>
    </source>
</evidence>
<dbReference type="PANTHER" id="PTHR42790:SF19">
    <property type="entry name" value="KYNURENINE_ALPHA-AMINOADIPATE AMINOTRANSFERASE, MITOCHONDRIAL"/>
    <property type="match status" value="1"/>
</dbReference>
<dbReference type="GO" id="GO:1901605">
    <property type="term" value="P:alpha-amino acid metabolic process"/>
    <property type="evidence" value="ECO:0007669"/>
    <property type="project" value="TreeGrafter"/>
</dbReference>
<keyword evidence="4" id="KW-0032">Aminotransferase</keyword>
<dbReference type="SUPFAM" id="SSF53383">
    <property type="entry name" value="PLP-dependent transferases"/>
    <property type="match status" value="1"/>
</dbReference>
<dbReference type="OrthoDB" id="9802328at2"/>
<keyword evidence="6" id="KW-0663">Pyridoxal phosphate</keyword>